<proteinExistence type="predicted"/>
<dbReference type="SUPFAM" id="SSF53448">
    <property type="entry name" value="Nucleotide-diphospho-sugar transferases"/>
    <property type="match status" value="1"/>
</dbReference>
<gene>
    <name evidence="3" type="ORF">J0J69_06500</name>
</gene>
<keyword evidence="4" id="KW-1185">Reference proteome</keyword>
<evidence type="ECO:0000256" key="2">
    <source>
        <dbReference type="ARBA" id="ARBA00022695"/>
    </source>
</evidence>
<dbReference type="Proteomes" id="UP001058016">
    <property type="component" value="Chromosome"/>
</dbReference>
<evidence type="ECO:0000313" key="3">
    <source>
        <dbReference type="EMBL" id="UUF07134.1"/>
    </source>
</evidence>
<dbReference type="InterPro" id="IPR029044">
    <property type="entry name" value="Nucleotide-diphossugar_trans"/>
</dbReference>
<dbReference type="InterPro" id="IPR005771">
    <property type="entry name" value="GalU_uridylyltTrfase_bac/arc"/>
</dbReference>
<dbReference type="Gene3D" id="3.90.550.10">
    <property type="entry name" value="Spore Coat Polysaccharide Biosynthesis Protein SpsA, Chain A"/>
    <property type="match status" value="1"/>
</dbReference>
<dbReference type="PANTHER" id="PTHR43197">
    <property type="entry name" value="UTP--GLUCOSE-1-PHOSPHATE URIDYLYLTRANSFERASE"/>
    <property type="match status" value="1"/>
</dbReference>
<evidence type="ECO:0000313" key="4">
    <source>
        <dbReference type="Proteomes" id="UP001058016"/>
    </source>
</evidence>
<protein>
    <submittedName>
        <fullName evidence="3">Uncharacterized protein</fullName>
    </submittedName>
</protein>
<dbReference type="RefSeq" id="WP_212726022.1">
    <property type="nucleotide sequence ID" value="NZ_CP071249.1"/>
</dbReference>
<dbReference type="EMBL" id="CP071249">
    <property type="protein sequence ID" value="UUF07134.1"/>
    <property type="molecule type" value="Genomic_DNA"/>
</dbReference>
<evidence type="ECO:0000256" key="1">
    <source>
        <dbReference type="ARBA" id="ARBA00022679"/>
    </source>
</evidence>
<keyword evidence="1" id="KW-0808">Transferase</keyword>
<keyword evidence="2" id="KW-0548">Nucleotidyltransferase</keyword>
<reference evidence="3 4" key="1">
    <citation type="submission" date="2021-03" db="EMBL/GenBank/DDBJ databases">
        <title>Comparative Genomics and Metabolomics in the genus Turicibacter.</title>
        <authorList>
            <person name="Maki J."/>
            <person name="Looft T."/>
        </authorList>
    </citation>
    <scope>NUCLEOTIDE SEQUENCE [LARGE SCALE GENOMIC DNA]</scope>
    <source>
        <strain evidence="3 4">MMM721</strain>
    </source>
</reference>
<name>A0ABY5JLQ7_9FIRM</name>
<organism evidence="3 4">
    <name type="scientific">Turicibacter bilis</name>
    <dbReference type="NCBI Taxonomy" id="2735723"/>
    <lineage>
        <taxon>Bacteria</taxon>
        <taxon>Bacillati</taxon>
        <taxon>Bacillota</taxon>
        <taxon>Erysipelotrichia</taxon>
        <taxon>Erysipelotrichales</taxon>
        <taxon>Turicibacteraceae</taxon>
        <taxon>Turicibacter</taxon>
    </lineage>
</organism>
<accession>A0ABY5JLQ7</accession>
<dbReference type="PANTHER" id="PTHR43197:SF1">
    <property type="entry name" value="UTP--GLUCOSE-1-PHOSPHATE URIDYLYLTRANSFERASE"/>
    <property type="match status" value="1"/>
</dbReference>
<sequence>MRKFHICIDNSLCAKTLIGNEPFVILLGDDILGNDENLATKQLINAYNKNEYSIMVVQIVADDDASKFRIMKLSKSHQPAGFMVKISGIVEKTEKRRSTV</sequence>